<dbReference type="Gene3D" id="3.30.70.580">
    <property type="entry name" value="Pseudouridine synthase I, catalytic domain, N-terminal subdomain"/>
    <property type="match status" value="1"/>
</dbReference>
<dbReference type="InterPro" id="IPR020097">
    <property type="entry name" value="PsdUridine_synth_TruA_a/b_dom"/>
</dbReference>
<dbReference type="PANTHER" id="PTHR11142:SF0">
    <property type="entry name" value="TRNA PSEUDOURIDINE SYNTHASE-LIKE 1"/>
    <property type="match status" value="1"/>
</dbReference>
<keyword evidence="2" id="KW-0819">tRNA processing</keyword>
<dbReference type="InterPro" id="IPR020094">
    <property type="entry name" value="TruA/RsuA/RluB/E/F_N"/>
</dbReference>
<dbReference type="NCBIfam" id="TIGR00071">
    <property type="entry name" value="hisT_truA"/>
    <property type="match status" value="1"/>
</dbReference>
<sequence>MPRYKLILEYDGSAFVGWQRQMNGPSVQAAVEEAISRFAGHPVTVIGAGRTDAGVHAAGQVAHVDLNRPWSMATIRGATNFHLKPAAVAVLAVAEAGSTFHARFSASARVYCYRILNRAAPPVLDRGRVWWLPKPLDTDVMAAAARLLVGRHDFSAFRAALCQARSPVKTLDALAVIRVGDEIWLEARARSFLHNQVRIIAGTLREVGEGRVVPERVATALASGRRDLAGPTAPAAGLCLMEVRYPRPDGEPASVEPAGDRADDQAHDDIEDDDADRHEA</sequence>
<proteinExistence type="inferred from homology"/>
<name>A0A380TFZ9_9ZZZZ</name>
<comment type="similarity">
    <text evidence="1">Belongs to the tRNA pseudouridine synthase TruA family.</text>
</comment>
<reference evidence="6" key="1">
    <citation type="submission" date="2018-07" db="EMBL/GenBank/DDBJ databases">
        <authorList>
            <person name="Quirk P.G."/>
            <person name="Krulwich T.A."/>
        </authorList>
    </citation>
    <scope>NUCLEOTIDE SEQUENCE</scope>
</reference>
<feature type="domain" description="Pseudouridine synthase I TruA alpha/beta" evidence="5">
    <location>
        <begin position="9"/>
        <end position="104"/>
    </location>
</feature>
<dbReference type="InterPro" id="IPR020095">
    <property type="entry name" value="PsdUridine_synth_TruA_C"/>
</dbReference>
<feature type="region of interest" description="Disordered" evidence="4">
    <location>
        <begin position="245"/>
        <end position="280"/>
    </location>
</feature>
<dbReference type="InterPro" id="IPR001406">
    <property type="entry name" value="PsdUridine_synth_TruA"/>
</dbReference>
<evidence type="ECO:0000256" key="3">
    <source>
        <dbReference type="ARBA" id="ARBA00023235"/>
    </source>
</evidence>
<evidence type="ECO:0000259" key="5">
    <source>
        <dbReference type="Pfam" id="PF01416"/>
    </source>
</evidence>
<dbReference type="GO" id="GO:0003723">
    <property type="term" value="F:RNA binding"/>
    <property type="evidence" value="ECO:0007669"/>
    <property type="project" value="InterPro"/>
</dbReference>
<evidence type="ECO:0000256" key="4">
    <source>
        <dbReference type="SAM" id="MobiDB-lite"/>
    </source>
</evidence>
<keyword evidence="3 6" id="KW-0413">Isomerase</keyword>
<dbReference type="AlphaFoldDB" id="A0A380TFZ9"/>
<evidence type="ECO:0000256" key="1">
    <source>
        <dbReference type="ARBA" id="ARBA00009375"/>
    </source>
</evidence>
<protein>
    <submittedName>
        <fullName evidence="6">tRNA pseudouridine synthase A</fullName>
        <ecNumber evidence="6">5.4.99.12</ecNumber>
    </submittedName>
</protein>
<gene>
    <name evidence="6" type="primary">truA</name>
    <name evidence="6" type="ORF">DF3PB_3710003</name>
</gene>
<dbReference type="SUPFAM" id="SSF55120">
    <property type="entry name" value="Pseudouridine synthase"/>
    <property type="match status" value="1"/>
</dbReference>
<dbReference type="HAMAP" id="MF_00171">
    <property type="entry name" value="TruA"/>
    <property type="match status" value="1"/>
</dbReference>
<dbReference type="Gene3D" id="3.30.70.660">
    <property type="entry name" value="Pseudouridine synthase I, catalytic domain, C-terminal subdomain"/>
    <property type="match status" value="1"/>
</dbReference>
<dbReference type="CDD" id="cd02570">
    <property type="entry name" value="PseudoU_synth_EcTruA"/>
    <property type="match status" value="1"/>
</dbReference>
<feature type="compositionally biased region" description="Basic and acidic residues" evidence="4">
    <location>
        <begin position="258"/>
        <end position="268"/>
    </location>
</feature>
<dbReference type="Pfam" id="PF01416">
    <property type="entry name" value="PseudoU_synth_1"/>
    <property type="match status" value="2"/>
</dbReference>
<organism evidence="6">
    <name type="scientific">metagenome</name>
    <dbReference type="NCBI Taxonomy" id="256318"/>
    <lineage>
        <taxon>unclassified sequences</taxon>
        <taxon>metagenomes</taxon>
    </lineage>
</organism>
<dbReference type="FunFam" id="3.30.70.580:FF:000001">
    <property type="entry name" value="tRNA pseudouridine synthase A"/>
    <property type="match status" value="1"/>
</dbReference>
<evidence type="ECO:0000256" key="2">
    <source>
        <dbReference type="ARBA" id="ARBA00022694"/>
    </source>
</evidence>
<dbReference type="EC" id="5.4.99.12" evidence="6"/>
<accession>A0A380TFZ9</accession>
<dbReference type="GO" id="GO:0031119">
    <property type="term" value="P:tRNA pseudouridine synthesis"/>
    <property type="evidence" value="ECO:0007669"/>
    <property type="project" value="TreeGrafter"/>
</dbReference>
<dbReference type="PANTHER" id="PTHR11142">
    <property type="entry name" value="PSEUDOURIDYLATE SYNTHASE"/>
    <property type="match status" value="1"/>
</dbReference>
<dbReference type="PIRSF" id="PIRSF001430">
    <property type="entry name" value="tRNA_psdUrid_synth"/>
    <property type="match status" value="1"/>
</dbReference>
<feature type="domain" description="Pseudouridine synthase I TruA alpha/beta" evidence="5">
    <location>
        <begin position="144"/>
        <end position="246"/>
    </location>
</feature>
<dbReference type="InterPro" id="IPR020103">
    <property type="entry name" value="PsdUridine_synth_cat_dom_sf"/>
</dbReference>
<dbReference type="EMBL" id="UIDG01000303">
    <property type="protein sequence ID" value="SUS07068.1"/>
    <property type="molecule type" value="Genomic_DNA"/>
</dbReference>
<dbReference type="GO" id="GO:0160147">
    <property type="term" value="F:tRNA pseudouridine(38-40) synthase activity"/>
    <property type="evidence" value="ECO:0007669"/>
    <property type="project" value="UniProtKB-EC"/>
</dbReference>
<evidence type="ECO:0000313" key="6">
    <source>
        <dbReference type="EMBL" id="SUS07068.1"/>
    </source>
</evidence>